<dbReference type="GO" id="GO:0000775">
    <property type="term" value="C:chromosome, centromeric region"/>
    <property type="evidence" value="ECO:0007669"/>
    <property type="project" value="UniProtKB-SubCell"/>
</dbReference>
<evidence type="ECO:0000313" key="10">
    <source>
        <dbReference type="Proteomes" id="UP001075354"/>
    </source>
</evidence>
<evidence type="ECO:0000256" key="8">
    <source>
        <dbReference type="SAM" id="MobiDB-lite"/>
    </source>
</evidence>
<comment type="similarity">
    <text evidence="3">Belongs to the CENP-L/IML3 family.</text>
</comment>
<dbReference type="PANTHER" id="PTHR31740:SF2">
    <property type="entry name" value="CENTROMERE PROTEIN L"/>
    <property type="match status" value="1"/>
</dbReference>
<evidence type="ECO:0000256" key="2">
    <source>
        <dbReference type="ARBA" id="ARBA00004584"/>
    </source>
</evidence>
<name>A0AAV7XHV1_9NEOP</name>
<dbReference type="InterPro" id="IPR025204">
    <property type="entry name" value="CENP-L"/>
</dbReference>
<dbReference type="GO" id="GO:0005634">
    <property type="term" value="C:nucleus"/>
    <property type="evidence" value="ECO:0007669"/>
    <property type="project" value="UniProtKB-SubCell"/>
</dbReference>
<evidence type="ECO:0000256" key="4">
    <source>
        <dbReference type="ARBA" id="ARBA00016380"/>
    </source>
</evidence>
<dbReference type="EMBL" id="JAPTSV010000009">
    <property type="protein sequence ID" value="KAJ1524284.1"/>
    <property type="molecule type" value="Genomic_DNA"/>
</dbReference>
<dbReference type="AlphaFoldDB" id="A0AAV7XHV1"/>
<feature type="region of interest" description="Disordered" evidence="8">
    <location>
        <begin position="1"/>
        <end position="56"/>
    </location>
</feature>
<keyword evidence="6" id="KW-0539">Nucleus</keyword>
<comment type="subcellular location">
    <subcellularLocation>
        <location evidence="2">Chromosome</location>
        <location evidence="2">Centromere</location>
    </subcellularLocation>
    <subcellularLocation>
        <location evidence="1">Nucleus</location>
    </subcellularLocation>
</comment>
<keyword evidence="7" id="KW-0137">Centromere</keyword>
<proteinExistence type="inferred from homology"/>
<keyword evidence="5" id="KW-0158">Chromosome</keyword>
<evidence type="ECO:0000256" key="7">
    <source>
        <dbReference type="ARBA" id="ARBA00023328"/>
    </source>
</evidence>
<evidence type="ECO:0000256" key="1">
    <source>
        <dbReference type="ARBA" id="ARBA00004123"/>
    </source>
</evidence>
<protein>
    <recommendedName>
        <fullName evidence="4">Centromere protein L</fullName>
    </recommendedName>
</protein>
<sequence>MTMSFASPSPSKRSRKSGFSKSSRDFSNTGLSKLGSNPYNTPFKSRNQSLCRPNIEDTQTKRAVGKLKHFLNRKWYTFNVSPMYNLNCSEVSFKRYARRLKETLLARLSEQTETEYEVSYSLYSNMKLNNIDHEAIEITVVKIPVTGNRSIAYNAILLSWGATRKMQPENATFLPILLCCGLKNVIKQVHWEIQAIHDCFISPFDVHDEEMRMLTVGILQNFTYENDSVIKLRYNLPQNSKSGNLDITLPILVLSKLWKCIHGTDAHQLSDEEATMFWREFHSHTYRSFGIDLGHCGLVMVSFPDAILSPDAILARRKEHMYLLLSFLMSLNTSLTSVAPHVHEVVLSD</sequence>
<organism evidence="9 10">
    <name type="scientific">Megalurothrips usitatus</name>
    <name type="common">bean blossom thrips</name>
    <dbReference type="NCBI Taxonomy" id="439358"/>
    <lineage>
        <taxon>Eukaryota</taxon>
        <taxon>Metazoa</taxon>
        <taxon>Ecdysozoa</taxon>
        <taxon>Arthropoda</taxon>
        <taxon>Hexapoda</taxon>
        <taxon>Insecta</taxon>
        <taxon>Pterygota</taxon>
        <taxon>Neoptera</taxon>
        <taxon>Paraneoptera</taxon>
        <taxon>Thysanoptera</taxon>
        <taxon>Terebrantia</taxon>
        <taxon>Thripoidea</taxon>
        <taxon>Thripidae</taxon>
        <taxon>Megalurothrips</taxon>
    </lineage>
</organism>
<evidence type="ECO:0000256" key="5">
    <source>
        <dbReference type="ARBA" id="ARBA00022454"/>
    </source>
</evidence>
<reference evidence="9" key="1">
    <citation type="submission" date="2022-12" db="EMBL/GenBank/DDBJ databases">
        <title>Chromosome-level genome assembly of the bean flower thrips Megalurothrips usitatus.</title>
        <authorList>
            <person name="Ma L."/>
            <person name="Liu Q."/>
            <person name="Li H."/>
            <person name="Cai W."/>
        </authorList>
    </citation>
    <scope>NUCLEOTIDE SEQUENCE</scope>
    <source>
        <strain evidence="9">Cailab_2022a</strain>
    </source>
</reference>
<feature type="compositionally biased region" description="Polar residues" evidence="8">
    <location>
        <begin position="28"/>
        <end position="51"/>
    </location>
</feature>
<evidence type="ECO:0000313" key="9">
    <source>
        <dbReference type="EMBL" id="KAJ1524284.1"/>
    </source>
</evidence>
<dbReference type="Proteomes" id="UP001075354">
    <property type="component" value="Chromosome 9"/>
</dbReference>
<feature type="compositionally biased region" description="Low complexity" evidence="8">
    <location>
        <begin position="1"/>
        <end position="11"/>
    </location>
</feature>
<accession>A0AAV7XHV1</accession>
<evidence type="ECO:0000256" key="3">
    <source>
        <dbReference type="ARBA" id="ARBA00011060"/>
    </source>
</evidence>
<dbReference type="Pfam" id="PF13092">
    <property type="entry name" value="CENP-L"/>
    <property type="match status" value="1"/>
</dbReference>
<keyword evidence="10" id="KW-1185">Reference proteome</keyword>
<comment type="caution">
    <text evidence="9">The sequence shown here is derived from an EMBL/GenBank/DDBJ whole genome shotgun (WGS) entry which is preliminary data.</text>
</comment>
<evidence type="ECO:0000256" key="6">
    <source>
        <dbReference type="ARBA" id="ARBA00023242"/>
    </source>
</evidence>
<dbReference type="PANTHER" id="PTHR31740">
    <property type="entry name" value="CENTROMERE PROTEIN L"/>
    <property type="match status" value="1"/>
</dbReference>
<gene>
    <name evidence="9" type="ORF">ONE63_010796</name>
</gene>